<proteinExistence type="predicted"/>
<dbReference type="EMBL" id="JACAGK010000009">
    <property type="protein sequence ID" value="MDM1047584.1"/>
    <property type="molecule type" value="Genomic_DNA"/>
</dbReference>
<dbReference type="RefSeq" id="WP_286650642.1">
    <property type="nucleotide sequence ID" value="NZ_JACAGK010000009.1"/>
</dbReference>
<comment type="caution">
    <text evidence="6">The sequence shown here is derived from an EMBL/GenBank/DDBJ whole genome shotgun (WGS) entry which is preliminary data.</text>
</comment>
<evidence type="ECO:0000313" key="6">
    <source>
        <dbReference type="EMBL" id="MDM1047584.1"/>
    </source>
</evidence>
<protein>
    <submittedName>
        <fullName evidence="6">TlpA family protein disulfide reductase</fullName>
    </submittedName>
</protein>
<gene>
    <name evidence="6" type="ORF">HX018_04920</name>
</gene>
<evidence type="ECO:0000313" key="7">
    <source>
        <dbReference type="Proteomes" id="UP001170954"/>
    </source>
</evidence>
<dbReference type="Gene3D" id="3.40.30.10">
    <property type="entry name" value="Glutaredoxin"/>
    <property type="match status" value="1"/>
</dbReference>
<dbReference type="InterPro" id="IPR050553">
    <property type="entry name" value="Thioredoxin_ResA/DsbE_sf"/>
</dbReference>
<keyword evidence="7" id="KW-1185">Reference proteome</keyword>
<sequence length="383" mass="42973">MMNKRSIIFGLLAFALFTNVHGQEKLVEISGRIKGIGNREIRVLDPEKGEIKRFNATQDNFKIEVPLHTNDQRFFTLHLPSLGDMGPSMKTPALFFMVDDDPINIQAHIEEGSVETDTIIGANDFNAFNSTYKQLKSTGELMLVTAEYNKAFNAYNNVAQTEENLEALKAVGDKIEAIYTDQRKEITELIASNPKSLTVATLASQYTAPEMTPDAISTFLSQFDKGVIAQSFYLKELQNKLAKVSQLEVGQQAPDFTIKGVDQKAIKLSDFKGKYVLLDFWASWCGPCRREMPHVKAAYEQFKGNNFQVFAVSIDSDATAWKKELEEDNMPFVHALDVKGKQSVGDLYMVRAIPTNFLIDSTGKIIAKNLRGEELSKFLESRL</sequence>
<evidence type="ECO:0000256" key="1">
    <source>
        <dbReference type="ARBA" id="ARBA00004196"/>
    </source>
</evidence>
<organism evidence="6 7">
    <name type="scientific">Sphingobacterium hotanense</name>
    <dbReference type="NCBI Taxonomy" id="649196"/>
    <lineage>
        <taxon>Bacteria</taxon>
        <taxon>Pseudomonadati</taxon>
        <taxon>Bacteroidota</taxon>
        <taxon>Sphingobacteriia</taxon>
        <taxon>Sphingobacteriales</taxon>
        <taxon>Sphingobacteriaceae</taxon>
        <taxon>Sphingobacterium</taxon>
    </lineage>
</organism>
<name>A0ABT7NK37_9SPHI</name>
<evidence type="ECO:0000259" key="5">
    <source>
        <dbReference type="PROSITE" id="PS51352"/>
    </source>
</evidence>
<dbReference type="CDD" id="cd02966">
    <property type="entry name" value="TlpA_like_family"/>
    <property type="match status" value="1"/>
</dbReference>
<dbReference type="Proteomes" id="UP001170954">
    <property type="component" value="Unassembled WGS sequence"/>
</dbReference>
<dbReference type="PROSITE" id="PS51352">
    <property type="entry name" value="THIOREDOXIN_2"/>
    <property type="match status" value="1"/>
</dbReference>
<dbReference type="InterPro" id="IPR017937">
    <property type="entry name" value="Thioredoxin_CS"/>
</dbReference>
<keyword evidence="4" id="KW-0676">Redox-active center</keyword>
<dbReference type="InterPro" id="IPR036249">
    <property type="entry name" value="Thioredoxin-like_sf"/>
</dbReference>
<dbReference type="SUPFAM" id="SSF52833">
    <property type="entry name" value="Thioredoxin-like"/>
    <property type="match status" value="1"/>
</dbReference>
<reference evidence="6" key="1">
    <citation type="submission" date="2020-06" db="EMBL/GenBank/DDBJ databases">
        <authorList>
            <person name="Dong N."/>
        </authorList>
    </citation>
    <scope>NUCLEOTIDE SEQUENCE</scope>
    <source>
        <strain evidence="6">R1692</strain>
    </source>
</reference>
<evidence type="ECO:0000256" key="4">
    <source>
        <dbReference type="ARBA" id="ARBA00023284"/>
    </source>
</evidence>
<comment type="subcellular location">
    <subcellularLocation>
        <location evidence="1">Cell envelope</location>
    </subcellularLocation>
</comment>
<evidence type="ECO:0000256" key="3">
    <source>
        <dbReference type="ARBA" id="ARBA00023157"/>
    </source>
</evidence>
<dbReference type="InterPro" id="IPR013766">
    <property type="entry name" value="Thioredoxin_domain"/>
</dbReference>
<evidence type="ECO:0000256" key="2">
    <source>
        <dbReference type="ARBA" id="ARBA00022748"/>
    </source>
</evidence>
<reference evidence="6" key="2">
    <citation type="journal article" date="2022" name="Sci. Total Environ.">
        <title>Prevalence, transmission, and molecular epidemiology of tet(X)-positive bacteria among humans, animals, and environmental niches in China: An epidemiological, and genomic-based study.</title>
        <authorList>
            <person name="Dong N."/>
            <person name="Zeng Y."/>
            <person name="Cai C."/>
            <person name="Sun C."/>
            <person name="Lu J."/>
            <person name="Liu C."/>
            <person name="Zhou H."/>
            <person name="Sun Q."/>
            <person name="Shu L."/>
            <person name="Wang H."/>
            <person name="Wang Y."/>
            <person name="Wang S."/>
            <person name="Wu C."/>
            <person name="Chan E.W."/>
            <person name="Chen G."/>
            <person name="Shen Z."/>
            <person name="Chen S."/>
            <person name="Zhang R."/>
        </authorList>
    </citation>
    <scope>NUCLEOTIDE SEQUENCE</scope>
    <source>
        <strain evidence="6">R1692</strain>
    </source>
</reference>
<keyword evidence="2" id="KW-0201">Cytochrome c-type biogenesis</keyword>
<feature type="domain" description="Thioredoxin" evidence="5">
    <location>
        <begin position="247"/>
        <end position="383"/>
    </location>
</feature>
<dbReference type="PROSITE" id="PS00194">
    <property type="entry name" value="THIOREDOXIN_1"/>
    <property type="match status" value="1"/>
</dbReference>
<dbReference type="PANTHER" id="PTHR42852:SF6">
    <property type="entry name" value="THIOL:DISULFIDE INTERCHANGE PROTEIN DSBE"/>
    <property type="match status" value="1"/>
</dbReference>
<dbReference type="InterPro" id="IPR000866">
    <property type="entry name" value="AhpC/TSA"/>
</dbReference>
<keyword evidence="3" id="KW-1015">Disulfide bond</keyword>
<accession>A0ABT7NK37</accession>
<dbReference type="PANTHER" id="PTHR42852">
    <property type="entry name" value="THIOL:DISULFIDE INTERCHANGE PROTEIN DSBE"/>
    <property type="match status" value="1"/>
</dbReference>
<dbReference type="Pfam" id="PF00578">
    <property type="entry name" value="AhpC-TSA"/>
    <property type="match status" value="1"/>
</dbReference>